<dbReference type="Proteomes" id="UP000250235">
    <property type="component" value="Unassembled WGS sequence"/>
</dbReference>
<evidence type="ECO:0000313" key="3">
    <source>
        <dbReference type="Proteomes" id="UP000250235"/>
    </source>
</evidence>
<sequence>MASSLLNNEIQIYFDSVYGMADEGMVQMFKALESSELRGFLGCSSAIYEDALMKFFQNASVRDNKFVGSVQGKEVEISEELFAGTFELLTEGLTVMTDVPKDLVFDARSAFSMSSEHIKTSCKKREMKFEFRLLNDTMAKTVAVKASSFDAVTHERFLMMYAIHGGVKVNWGRLFFKNMVTPASKQARGFAVQICNLLKGAQDLDLGAAHCPCNLWHRQSLPAFFELRTSHAEIEIGEPGSEEAVVLKAAGTEPVETKSRIDVSAFTNDDDALCSKVLSNEEGTLVEKECEKEKEKEKEIEPVADEGMRLEKITDSEDTET</sequence>
<dbReference type="EMBL" id="KV014021">
    <property type="protein sequence ID" value="KZV22871.1"/>
    <property type="molecule type" value="Genomic_DNA"/>
</dbReference>
<dbReference type="AlphaFoldDB" id="A0A2Z7AM33"/>
<reference evidence="2 3" key="1">
    <citation type="journal article" date="2015" name="Proc. Natl. Acad. Sci. U.S.A.">
        <title>The resurrection genome of Boea hygrometrica: A blueprint for survival of dehydration.</title>
        <authorList>
            <person name="Xiao L."/>
            <person name="Yang G."/>
            <person name="Zhang L."/>
            <person name="Yang X."/>
            <person name="Zhao S."/>
            <person name="Ji Z."/>
            <person name="Zhou Q."/>
            <person name="Hu M."/>
            <person name="Wang Y."/>
            <person name="Chen M."/>
            <person name="Xu Y."/>
            <person name="Jin H."/>
            <person name="Xiao X."/>
            <person name="Hu G."/>
            <person name="Bao F."/>
            <person name="Hu Y."/>
            <person name="Wan P."/>
            <person name="Li L."/>
            <person name="Deng X."/>
            <person name="Kuang T."/>
            <person name="Xiang C."/>
            <person name="Zhu J.K."/>
            <person name="Oliver M.J."/>
            <person name="He Y."/>
        </authorList>
    </citation>
    <scope>NUCLEOTIDE SEQUENCE [LARGE SCALE GENOMIC DNA]</scope>
    <source>
        <strain evidence="3">cv. XS01</strain>
    </source>
</reference>
<protein>
    <submittedName>
        <fullName evidence="2">Uncharacterized protein</fullName>
    </submittedName>
</protein>
<evidence type="ECO:0000256" key="1">
    <source>
        <dbReference type="SAM" id="MobiDB-lite"/>
    </source>
</evidence>
<accession>A0A2Z7AM33</accession>
<feature type="region of interest" description="Disordered" evidence="1">
    <location>
        <begin position="287"/>
        <end position="321"/>
    </location>
</feature>
<gene>
    <name evidence="2" type="ORF">F511_18505</name>
</gene>
<feature type="compositionally biased region" description="Basic and acidic residues" evidence="1">
    <location>
        <begin position="287"/>
        <end position="315"/>
    </location>
</feature>
<evidence type="ECO:0000313" key="2">
    <source>
        <dbReference type="EMBL" id="KZV22871.1"/>
    </source>
</evidence>
<organism evidence="2 3">
    <name type="scientific">Dorcoceras hygrometricum</name>
    <dbReference type="NCBI Taxonomy" id="472368"/>
    <lineage>
        <taxon>Eukaryota</taxon>
        <taxon>Viridiplantae</taxon>
        <taxon>Streptophyta</taxon>
        <taxon>Embryophyta</taxon>
        <taxon>Tracheophyta</taxon>
        <taxon>Spermatophyta</taxon>
        <taxon>Magnoliopsida</taxon>
        <taxon>eudicotyledons</taxon>
        <taxon>Gunneridae</taxon>
        <taxon>Pentapetalae</taxon>
        <taxon>asterids</taxon>
        <taxon>lamiids</taxon>
        <taxon>Lamiales</taxon>
        <taxon>Gesneriaceae</taxon>
        <taxon>Didymocarpoideae</taxon>
        <taxon>Trichosporeae</taxon>
        <taxon>Loxocarpinae</taxon>
        <taxon>Dorcoceras</taxon>
    </lineage>
</organism>
<name>A0A2Z7AM33_9LAMI</name>
<proteinExistence type="predicted"/>
<keyword evidence="3" id="KW-1185">Reference proteome</keyword>